<dbReference type="Pfam" id="PF19605">
    <property type="entry name" value="DUF6110"/>
    <property type="match status" value="1"/>
</dbReference>
<gene>
    <name evidence="2" type="ORF">SAMN05216508_10971</name>
</gene>
<evidence type="ECO:0000313" key="2">
    <source>
        <dbReference type="EMBL" id="SFU52391.1"/>
    </source>
</evidence>
<dbReference type="RefSeq" id="WP_090471025.1">
    <property type="nucleotide sequence ID" value="NZ_FOWF01000010.1"/>
</dbReference>
<protein>
    <submittedName>
        <fullName evidence="2">Uncharacterized protein</fullName>
    </submittedName>
</protein>
<dbReference type="Proteomes" id="UP000198817">
    <property type="component" value="Unassembled WGS sequence"/>
</dbReference>
<evidence type="ECO:0000256" key="1">
    <source>
        <dbReference type="SAM" id="Coils"/>
    </source>
</evidence>
<dbReference type="STRING" id="155865.SAMN05216515_11071"/>
<organism evidence="2 3">
    <name type="scientific">Eubacterium pyruvativorans</name>
    <dbReference type="NCBI Taxonomy" id="155865"/>
    <lineage>
        <taxon>Bacteria</taxon>
        <taxon>Bacillati</taxon>
        <taxon>Bacillota</taxon>
        <taxon>Clostridia</taxon>
        <taxon>Eubacteriales</taxon>
        <taxon>Eubacteriaceae</taxon>
        <taxon>Eubacterium</taxon>
    </lineage>
</organism>
<keyword evidence="3" id="KW-1185">Reference proteome</keyword>
<sequence>MSAWSTTRHVIYGFLLGTAGVSILSSQDMKKAYTHVTAAVKRGGNSVMETFTTLKENCEDINADANDINAKRSREARAREIRDAREVIRQAEEQEKEVQEKQA</sequence>
<keyword evidence="1" id="KW-0175">Coiled coil</keyword>
<dbReference type="InterPro" id="IPR046092">
    <property type="entry name" value="DUF6110"/>
</dbReference>
<evidence type="ECO:0000313" key="3">
    <source>
        <dbReference type="Proteomes" id="UP000198817"/>
    </source>
</evidence>
<accession>A0A1I7GVE8</accession>
<dbReference type="EMBL" id="FPBT01000009">
    <property type="protein sequence ID" value="SFU52391.1"/>
    <property type="molecule type" value="Genomic_DNA"/>
</dbReference>
<dbReference type="OrthoDB" id="1932911at2"/>
<dbReference type="AlphaFoldDB" id="A0A1I7GVE8"/>
<reference evidence="2 3" key="1">
    <citation type="submission" date="2016-10" db="EMBL/GenBank/DDBJ databases">
        <authorList>
            <person name="de Groot N.N."/>
        </authorList>
    </citation>
    <scope>NUCLEOTIDE SEQUENCE [LARGE SCALE GENOMIC DNA]</scope>
    <source>
        <strain evidence="2 3">KHGC13</strain>
    </source>
</reference>
<feature type="coiled-coil region" evidence="1">
    <location>
        <begin position="74"/>
        <end position="101"/>
    </location>
</feature>
<name>A0A1I7GVE8_9FIRM</name>
<proteinExistence type="predicted"/>